<evidence type="ECO:0000313" key="3">
    <source>
        <dbReference type="Proteomes" id="UP000007148"/>
    </source>
</evidence>
<feature type="region of interest" description="Disordered" evidence="1">
    <location>
        <begin position="1"/>
        <end position="47"/>
    </location>
</feature>
<feature type="compositionally biased region" description="Low complexity" evidence="1">
    <location>
        <begin position="32"/>
        <end position="42"/>
    </location>
</feature>
<dbReference type="Proteomes" id="UP000007148">
    <property type="component" value="Unassembled WGS sequence"/>
</dbReference>
<dbReference type="OrthoDB" id="10322000at2759"/>
<proteinExistence type="predicted"/>
<dbReference type="InParanoid" id="G4T6A7"/>
<sequence>MLKNALQSIPDNSRQVFSTSSASSEEDPSRTPPRVRSPVMRTNELQEPECIRQKHFAAKAKAKRRYSQYQASVMRQHPGPMPSPFFTFTVESRVVKKPRVSAPSTMSPFLQAYPHSDASYKTYGAIKPPTKRSKYVVNPADLPSSDDLAAVTLHLQNDEDDEMMHLDDDESPTYQLEDPFNY</sequence>
<feature type="region of interest" description="Disordered" evidence="1">
    <location>
        <begin position="159"/>
        <end position="182"/>
    </location>
</feature>
<name>G4T6A7_SERID</name>
<evidence type="ECO:0000313" key="2">
    <source>
        <dbReference type="EMBL" id="CCA66826.1"/>
    </source>
</evidence>
<accession>G4T6A7</accession>
<gene>
    <name evidence="2" type="ORF">PIIN_00588</name>
</gene>
<dbReference type="EMBL" id="CAFZ01000006">
    <property type="protein sequence ID" value="CCA66826.1"/>
    <property type="molecule type" value="Genomic_DNA"/>
</dbReference>
<dbReference type="HOGENOM" id="CLU_1482562_0_0_1"/>
<comment type="caution">
    <text evidence="2">The sequence shown here is derived from an EMBL/GenBank/DDBJ whole genome shotgun (WGS) entry which is preliminary data.</text>
</comment>
<keyword evidence="3" id="KW-1185">Reference proteome</keyword>
<reference evidence="2 3" key="1">
    <citation type="journal article" date="2011" name="PLoS Pathog.">
        <title>Endophytic Life Strategies Decoded by Genome and Transcriptome Analyses of the Mutualistic Root Symbiont Piriformospora indica.</title>
        <authorList>
            <person name="Zuccaro A."/>
            <person name="Lahrmann U."/>
            <person name="Guldener U."/>
            <person name="Langen G."/>
            <person name="Pfiffi S."/>
            <person name="Biedenkopf D."/>
            <person name="Wong P."/>
            <person name="Samans B."/>
            <person name="Grimm C."/>
            <person name="Basiewicz M."/>
            <person name="Murat C."/>
            <person name="Martin F."/>
            <person name="Kogel K.H."/>
        </authorList>
    </citation>
    <scope>NUCLEOTIDE SEQUENCE [LARGE SCALE GENOMIC DNA]</scope>
    <source>
        <strain evidence="2 3">DSM 11827</strain>
    </source>
</reference>
<protein>
    <submittedName>
        <fullName evidence="2">Uncharacterized protein</fullName>
    </submittedName>
</protein>
<dbReference type="AlphaFoldDB" id="G4T6A7"/>
<evidence type="ECO:0000256" key="1">
    <source>
        <dbReference type="SAM" id="MobiDB-lite"/>
    </source>
</evidence>
<feature type="compositionally biased region" description="Acidic residues" evidence="1">
    <location>
        <begin position="159"/>
        <end position="171"/>
    </location>
</feature>
<organism evidence="2 3">
    <name type="scientific">Serendipita indica (strain DSM 11827)</name>
    <name type="common">Root endophyte fungus</name>
    <name type="synonym">Piriformospora indica</name>
    <dbReference type="NCBI Taxonomy" id="1109443"/>
    <lineage>
        <taxon>Eukaryota</taxon>
        <taxon>Fungi</taxon>
        <taxon>Dikarya</taxon>
        <taxon>Basidiomycota</taxon>
        <taxon>Agaricomycotina</taxon>
        <taxon>Agaricomycetes</taxon>
        <taxon>Sebacinales</taxon>
        <taxon>Serendipitaceae</taxon>
        <taxon>Serendipita</taxon>
    </lineage>
</organism>
<feature type="compositionally biased region" description="Polar residues" evidence="1">
    <location>
        <begin position="1"/>
        <end position="17"/>
    </location>
</feature>